<comment type="caution">
    <text evidence="3">The sequence shown here is derived from an EMBL/GenBank/DDBJ whole genome shotgun (WGS) entry which is preliminary data.</text>
</comment>
<feature type="compositionally biased region" description="Polar residues" evidence="2">
    <location>
        <begin position="370"/>
        <end position="379"/>
    </location>
</feature>
<feature type="compositionally biased region" description="Polar residues" evidence="2">
    <location>
        <begin position="396"/>
        <end position="407"/>
    </location>
</feature>
<proteinExistence type="predicted"/>
<feature type="compositionally biased region" description="Basic and acidic residues" evidence="2">
    <location>
        <begin position="318"/>
        <end position="341"/>
    </location>
</feature>
<evidence type="ECO:0000313" key="4">
    <source>
        <dbReference type="Proteomes" id="UP001470230"/>
    </source>
</evidence>
<feature type="compositionally biased region" description="Low complexity" evidence="2">
    <location>
        <begin position="253"/>
        <end position="287"/>
    </location>
</feature>
<evidence type="ECO:0000256" key="1">
    <source>
        <dbReference type="SAM" id="Coils"/>
    </source>
</evidence>
<accession>A0ABR2GSG4</accession>
<sequence length="552" mass="65388">MNNGEQNENIIIEEEEEDIDRPEEISINNQNEVRLLRTEIHNKSEMLKKYQNENKNLRKKYGELLELMKKKDSKNKKQVNHHDDHLKWKNTWEKVITLMTEIIPYSIPKETSPDQQRKILYELTKRLCQIARNTNESIEYKNLKNKYTRNKEKLIKLKEQCNSLLDIIQSKKNQTLSIKERYYRQLYENDDDDVLYNNYYDSNNKQNGLKSKFYFQPVHDDIYMNHIHYERENSPTIQNLYYQEQKLNQKIYNNRTKSNRSKNNVEANDKQSFTKKQTSSKKQNTNTKENDTIYSSSNESKDKRLNNDQETTEPISNAKEHIIDENKNIDESKSKAKKSQELPKATDLTFSNPVIIDAHSNSKTEESSKKLNSQTHNTQNKINKSSKKEIKEENNPQNFLSSQNSKETTSKVEYQKNEFLFNQKNSNALNEFNTIDQEFSEKEAEEVLNELESMKSSSDAKGEIIQTSIQQRIATASPEKNTNYNDKKKSGKKDFRSYQIRYGNSVNELIDITNKLRDQYYEVNKKYGHLEKSFEFSKENDIVRIQDPILDQ</sequence>
<dbReference type="EMBL" id="JAPFFF010000063">
    <property type="protein sequence ID" value="KAK8836873.1"/>
    <property type="molecule type" value="Genomic_DNA"/>
</dbReference>
<organism evidence="3 4">
    <name type="scientific">Tritrichomonas musculus</name>
    <dbReference type="NCBI Taxonomy" id="1915356"/>
    <lineage>
        <taxon>Eukaryota</taxon>
        <taxon>Metamonada</taxon>
        <taxon>Parabasalia</taxon>
        <taxon>Tritrichomonadida</taxon>
        <taxon>Tritrichomonadidae</taxon>
        <taxon>Tritrichomonas</taxon>
    </lineage>
</organism>
<gene>
    <name evidence="3" type="ORF">M9Y10_037399</name>
</gene>
<feature type="compositionally biased region" description="Basic and acidic residues" evidence="2">
    <location>
        <begin position="360"/>
        <end position="369"/>
    </location>
</feature>
<feature type="region of interest" description="Disordered" evidence="2">
    <location>
        <begin position="253"/>
        <end position="410"/>
    </location>
</feature>
<keyword evidence="4" id="KW-1185">Reference proteome</keyword>
<reference evidence="3 4" key="1">
    <citation type="submission" date="2024-04" db="EMBL/GenBank/DDBJ databases">
        <title>Tritrichomonas musculus Genome.</title>
        <authorList>
            <person name="Alves-Ferreira E."/>
            <person name="Grigg M."/>
            <person name="Lorenzi H."/>
            <person name="Galac M."/>
        </authorList>
    </citation>
    <scope>NUCLEOTIDE SEQUENCE [LARGE SCALE GENOMIC DNA]</scope>
    <source>
        <strain evidence="3 4">EAF2021</strain>
    </source>
</reference>
<feature type="coiled-coil region" evidence="1">
    <location>
        <begin position="33"/>
        <end position="67"/>
    </location>
</feature>
<dbReference type="Proteomes" id="UP001470230">
    <property type="component" value="Unassembled WGS sequence"/>
</dbReference>
<keyword evidence="1" id="KW-0175">Coiled coil</keyword>
<feature type="coiled-coil region" evidence="1">
    <location>
        <begin position="140"/>
        <end position="174"/>
    </location>
</feature>
<protein>
    <submittedName>
        <fullName evidence="3">Uncharacterized protein</fullName>
    </submittedName>
</protein>
<evidence type="ECO:0000313" key="3">
    <source>
        <dbReference type="EMBL" id="KAK8836873.1"/>
    </source>
</evidence>
<name>A0ABR2GSG4_9EUKA</name>
<evidence type="ECO:0000256" key="2">
    <source>
        <dbReference type="SAM" id="MobiDB-lite"/>
    </source>
</evidence>